<feature type="region of interest" description="Disordered" evidence="4">
    <location>
        <begin position="274"/>
        <end position="293"/>
    </location>
</feature>
<dbReference type="PROSITE" id="PS50088">
    <property type="entry name" value="ANK_REPEAT"/>
    <property type="match status" value="1"/>
</dbReference>
<dbReference type="PANTHER" id="PTHR24126:SF14">
    <property type="entry name" value="ANK_REP_REGION DOMAIN-CONTAINING PROTEIN"/>
    <property type="match status" value="1"/>
</dbReference>
<feature type="compositionally biased region" description="Basic and acidic residues" evidence="4">
    <location>
        <begin position="146"/>
        <end position="155"/>
    </location>
</feature>
<name>A0A9R1TRR7_9HYME</name>
<dbReference type="AlphaFoldDB" id="A0A9R1TRR7"/>
<feature type="repeat" description="ANK" evidence="3">
    <location>
        <begin position="779"/>
        <end position="819"/>
    </location>
</feature>
<evidence type="ECO:0000256" key="2">
    <source>
        <dbReference type="ARBA" id="ARBA00023043"/>
    </source>
</evidence>
<dbReference type="Proteomes" id="UP000694866">
    <property type="component" value="Unplaced"/>
</dbReference>
<evidence type="ECO:0000256" key="4">
    <source>
        <dbReference type="SAM" id="MobiDB-lite"/>
    </source>
</evidence>
<evidence type="ECO:0000313" key="6">
    <source>
        <dbReference type="RefSeq" id="XP_011313851.1"/>
    </source>
</evidence>
<keyword evidence="1" id="KW-0677">Repeat</keyword>
<feature type="region of interest" description="Disordered" evidence="4">
    <location>
        <begin position="21"/>
        <end position="92"/>
    </location>
</feature>
<dbReference type="Pfam" id="PF12796">
    <property type="entry name" value="Ank_2"/>
    <property type="match status" value="1"/>
</dbReference>
<dbReference type="PROSITE" id="PS50297">
    <property type="entry name" value="ANK_REP_REGION"/>
    <property type="match status" value="1"/>
</dbReference>
<keyword evidence="2 3" id="KW-0040">ANK repeat</keyword>
<feature type="region of interest" description="Disordered" evidence="4">
    <location>
        <begin position="130"/>
        <end position="158"/>
    </location>
</feature>
<dbReference type="InterPro" id="IPR036770">
    <property type="entry name" value="Ankyrin_rpt-contain_sf"/>
</dbReference>
<feature type="compositionally biased region" description="Acidic residues" evidence="4">
    <location>
        <begin position="132"/>
        <end position="143"/>
    </location>
</feature>
<dbReference type="OrthoDB" id="71307at2759"/>
<dbReference type="SUPFAM" id="SSF48403">
    <property type="entry name" value="Ankyrin repeat"/>
    <property type="match status" value="1"/>
</dbReference>
<proteinExistence type="predicted"/>
<feature type="compositionally biased region" description="Low complexity" evidence="4">
    <location>
        <begin position="298"/>
        <end position="315"/>
    </location>
</feature>
<reference evidence="6" key="1">
    <citation type="submission" date="2025-08" db="UniProtKB">
        <authorList>
            <consortium name="RefSeq"/>
        </authorList>
    </citation>
    <scope>IDENTIFICATION</scope>
    <source>
        <strain evidence="6">USDA-PBARC FA_bdor</strain>
        <tissue evidence="6">Whole organism</tissue>
    </source>
</reference>
<feature type="compositionally biased region" description="Polar residues" evidence="4">
    <location>
        <begin position="356"/>
        <end position="365"/>
    </location>
</feature>
<dbReference type="PANTHER" id="PTHR24126">
    <property type="entry name" value="ANKYRIN REPEAT, PH AND SEC7 DOMAIN CONTAINING PROTEIN SECG-RELATED"/>
    <property type="match status" value="1"/>
</dbReference>
<evidence type="ECO:0000256" key="3">
    <source>
        <dbReference type="PROSITE-ProRule" id="PRU00023"/>
    </source>
</evidence>
<dbReference type="GeneID" id="105273242"/>
<keyword evidence="5" id="KW-1185">Reference proteome</keyword>
<protein>
    <submittedName>
        <fullName evidence="6">Uncharacterized protein isoform X1</fullName>
    </submittedName>
</protein>
<evidence type="ECO:0000313" key="5">
    <source>
        <dbReference type="Proteomes" id="UP000694866"/>
    </source>
</evidence>
<dbReference type="SMART" id="SM00248">
    <property type="entry name" value="ANK"/>
    <property type="match status" value="5"/>
</dbReference>
<evidence type="ECO:0000256" key="1">
    <source>
        <dbReference type="ARBA" id="ARBA00022737"/>
    </source>
</evidence>
<feature type="region of interest" description="Disordered" evidence="4">
    <location>
        <begin position="298"/>
        <end position="365"/>
    </location>
</feature>
<feature type="compositionally biased region" description="Polar residues" evidence="4">
    <location>
        <begin position="62"/>
        <end position="75"/>
    </location>
</feature>
<dbReference type="KEGG" id="fas:105273242"/>
<gene>
    <name evidence="6" type="primary">LOC105273242</name>
</gene>
<sequence length="925" mass="102849">MASHVENVSFKLYYPLSPTSSICSERSTPSPDSGLECHQSQASDSNFLQLRSEHHEARRKNSTSSDASYVSTNLSHDGGFSDTPDEMTTPSNIDDDILEKFDGLECSSKNANLDNPEITLDIVACQDGLQEANDDDDDDDDNNNDLQERGPEQKSKYCRRKPYESCEVWLQSMENQASSRELDSSAQQILSDPQLRDKITPCLDQLTHDNRRQRRCENIEWIDTPVRSAHPAPTNHSDERSIALMPSIILHQDCLPNEEQLMFIDLQKFQAAQSDTNNQQSSPAASLDNWSDSSRSSYNVLSSRSHSRASSRAQSPGSSVNIGSPLISIGSPPQHRLTPFRQPRLQSSSSSSSYSFGDTPSPLNYFQSIDQRTEEQLGMHLGNIRTCGNCDSSSTIVNSDNIDDFNCRIQLMNEVIRDNREQDEMQVVPKYQNESITCRLTNKSFEKNTYDFSNQMCPNSDYDLGNTGILIKSAQNNLIYTDYTYTINQSVGSNLQVGESDEQTFATPDPVVNFGAELEDMAVTSYNSQNSGDSLMYLNQSPELNCLSDLEQNYNIQPGDVGHTQQQFADSEQPSTSTFDFPIPKPVSQYKSTNSRRNSFRKTSPWTLLNLPATSSSETLKAQVDPEEVEYAMKYLLKKSPEQLMMPDENGEEDQDTVLMRLVSSPASFELEKGCLAPMVERLGQIPNGLSKFNNRGEDALYIAAINCPQTPHVAGYLAAAMLQKGIDISQRLYQTRGDTLIHALASHGETHKSVLAELLSLKTTQGNSVFDLSKCNYDGRTPLHVAVESHDPTGAQNDSTSIVQLLLENGSDPNVRETKHGNTALHLAVSLSSDPSLIRLLLMGRGCETVNVFNRNRNTSLHMVAAMSDRLSRQVQKDICLALINAGGLTNISNGQGKTPLALVSFERKEFIRNIFQGRELDFL</sequence>
<dbReference type="RefSeq" id="XP_011313851.1">
    <property type="nucleotide sequence ID" value="XM_011315549.1"/>
</dbReference>
<dbReference type="Gene3D" id="1.25.40.20">
    <property type="entry name" value="Ankyrin repeat-containing domain"/>
    <property type="match status" value="1"/>
</dbReference>
<feature type="compositionally biased region" description="Polar residues" evidence="4">
    <location>
        <begin position="38"/>
        <end position="49"/>
    </location>
</feature>
<accession>A0A9R1TRR7</accession>
<organism evidence="5 6">
    <name type="scientific">Fopius arisanus</name>
    <dbReference type="NCBI Taxonomy" id="64838"/>
    <lineage>
        <taxon>Eukaryota</taxon>
        <taxon>Metazoa</taxon>
        <taxon>Ecdysozoa</taxon>
        <taxon>Arthropoda</taxon>
        <taxon>Hexapoda</taxon>
        <taxon>Insecta</taxon>
        <taxon>Pterygota</taxon>
        <taxon>Neoptera</taxon>
        <taxon>Endopterygota</taxon>
        <taxon>Hymenoptera</taxon>
        <taxon>Apocrita</taxon>
        <taxon>Ichneumonoidea</taxon>
        <taxon>Braconidae</taxon>
        <taxon>Opiinae</taxon>
        <taxon>Fopius</taxon>
    </lineage>
</organism>
<feature type="compositionally biased region" description="Polar residues" evidence="4">
    <location>
        <begin position="21"/>
        <end position="31"/>
    </location>
</feature>
<dbReference type="InterPro" id="IPR002110">
    <property type="entry name" value="Ankyrin_rpt"/>
</dbReference>
<feature type="compositionally biased region" description="Polar residues" evidence="4">
    <location>
        <begin position="274"/>
        <end position="284"/>
    </location>
</feature>